<dbReference type="PANTHER" id="PTHR21666:SF270">
    <property type="entry name" value="MUREIN HYDROLASE ACTIVATOR ENVC"/>
    <property type="match status" value="1"/>
</dbReference>
<dbReference type="SUPFAM" id="SSF51261">
    <property type="entry name" value="Duplicated hybrid motif"/>
    <property type="match status" value="1"/>
</dbReference>
<dbReference type="Pfam" id="PF01551">
    <property type="entry name" value="Peptidase_M23"/>
    <property type="match status" value="1"/>
</dbReference>
<dbReference type="InterPro" id="IPR016047">
    <property type="entry name" value="M23ase_b-sheet_dom"/>
</dbReference>
<dbReference type="CDD" id="cd12797">
    <property type="entry name" value="M23_peptidase"/>
    <property type="match status" value="1"/>
</dbReference>
<gene>
    <name evidence="2" type="ORF">EV191_1413</name>
</gene>
<reference evidence="2 3" key="1">
    <citation type="submission" date="2019-03" db="EMBL/GenBank/DDBJ databases">
        <title>Genomic Encyclopedia of Type Strains, Phase IV (KMG-IV): sequencing the most valuable type-strain genomes for metagenomic binning, comparative biology and taxonomic classification.</title>
        <authorList>
            <person name="Goeker M."/>
        </authorList>
    </citation>
    <scope>NUCLEOTIDE SEQUENCE [LARGE SCALE GENOMIC DNA]</scope>
    <source>
        <strain evidence="2 3">DSM 45765</strain>
    </source>
</reference>
<dbReference type="RefSeq" id="WP_341539647.1">
    <property type="nucleotide sequence ID" value="NZ_SLXQ01000041.1"/>
</dbReference>
<dbReference type="InterPro" id="IPR050570">
    <property type="entry name" value="Cell_wall_metabolism_enzyme"/>
</dbReference>
<dbReference type="AlphaFoldDB" id="A0A4R2PSD6"/>
<accession>A0A4R2PSD6</accession>
<proteinExistence type="predicted"/>
<protein>
    <submittedName>
        <fullName evidence="2">Peptidase M23-like protein</fullName>
    </submittedName>
</protein>
<sequence>MSLKTKLVVAAALAGVLVWAHHRSEPSMADTGHVTPVDGATFTSGYGPRWGTTHGGIDLAAPLGTPIRAVTSGTVIEAGPASGFGNWIRIRHDDNDNTVTVYGHMAVYHVRAGQHVTTGERIAEVGNEGQSTGPHLHLEIWPGGDRTARVDPQPWLAQRGVHLT</sequence>
<dbReference type="Gene3D" id="2.70.70.10">
    <property type="entry name" value="Glucose Permease (Domain IIA)"/>
    <property type="match status" value="1"/>
</dbReference>
<organism evidence="2 3">
    <name type="scientific">Tamaricihabitans halophyticus</name>
    <dbReference type="NCBI Taxonomy" id="1262583"/>
    <lineage>
        <taxon>Bacteria</taxon>
        <taxon>Bacillati</taxon>
        <taxon>Actinomycetota</taxon>
        <taxon>Actinomycetes</taxon>
        <taxon>Pseudonocardiales</taxon>
        <taxon>Pseudonocardiaceae</taxon>
        <taxon>Tamaricihabitans</taxon>
    </lineage>
</organism>
<dbReference type="PANTHER" id="PTHR21666">
    <property type="entry name" value="PEPTIDASE-RELATED"/>
    <property type="match status" value="1"/>
</dbReference>
<dbReference type="InterPro" id="IPR011055">
    <property type="entry name" value="Dup_hybrid_motif"/>
</dbReference>
<comment type="caution">
    <text evidence="2">The sequence shown here is derived from an EMBL/GenBank/DDBJ whole genome shotgun (WGS) entry which is preliminary data.</text>
</comment>
<dbReference type="Proteomes" id="UP000294911">
    <property type="component" value="Unassembled WGS sequence"/>
</dbReference>
<evidence type="ECO:0000313" key="3">
    <source>
        <dbReference type="Proteomes" id="UP000294911"/>
    </source>
</evidence>
<keyword evidence="3" id="KW-1185">Reference proteome</keyword>
<dbReference type="GO" id="GO:0004222">
    <property type="term" value="F:metalloendopeptidase activity"/>
    <property type="evidence" value="ECO:0007669"/>
    <property type="project" value="TreeGrafter"/>
</dbReference>
<name>A0A4R2PSD6_9PSEU</name>
<evidence type="ECO:0000313" key="2">
    <source>
        <dbReference type="EMBL" id="TCP38697.1"/>
    </source>
</evidence>
<dbReference type="EMBL" id="SLXQ01000041">
    <property type="protein sequence ID" value="TCP38697.1"/>
    <property type="molecule type" value="Genomic_DNA"/>
</dbReference>
<feature type="domain" description="M23ase beta-sheet core" evidence="1">
    <location>
        <begin position="53"/>
        <end position="145"/>
    </location>
</feature>
<evidence type="ECO:0000259" key="1">
    <source>
        <dbReference type="Pfam" id="PF01551"/>
    </source>
</evidence>